<name>A0A1I5AZB9_9PROT</name>
<dbReference type="RefSeq" id="WP_177186932.1">
    <property type="nucleotide sequence ID" value="NZ_FOVJ01000002.1"/>
</dbReference>
<organism evidence="1 2">
    <name type="scientific">Nitrosospira briensis</name>
    <dbReference type="NCBI Taxonomy" id="35799"/>
    <lineage>
        <taxon>Bacteria</taxon>
        <taxon>Pseudomonadati</taxon>
        <taxon>Pseudomonadota</taxon>
        <taxon>Betaproteobacteria</taxon>
        <taxon>Nitrosomonadales</taxon>
        <taxon>Nitrosomonadaceae</taxon>
        <taxon>Nitrosospira</taxon>
    </lineage>
</organism>
<dbReference type="Proteomes" id="UP000183107">
    <property type="component" value="Unassembled WGS sequence"/>
</dbReference>
<dbReference type="AlphaFoldDB" id="A0A1I5AZB9"/>
<proteinExistence type="predicted"/>
<sequence>MSQATGWSANFDFGDALKDAVGKLPPEDTDHPLGYRVIVTKIEGVLPKGLCRPI</sequence>
<evidence type="ECO:0000313" key="2">
    <source>
        <dbReference type="Proteomes" id="UP000183107"/>
    </source>
</evidence>
<dbReference type="EMBL" id="FOVJ01000002">
    <property type="protein sequence ID" value="SFN67730.1"/>
    <property type="molecule type" value="Genomic_DNA"/>
</dbReference>
<evidence type="ECO:0000313" key="1">
    <source>
        <dbReference type="EMBL" id="SFN67730.1"/>
    </source>
</evidence>
<keyword evidence="2" id="KW-1185">Reference proteome</keyword>
<protein>
    <submittedName>
        <fullName evidence="1">Uncharacterized protein</fullName>
    </submittedName>
</protein>
<reference evidence="2" key="1">
    <citation type="submission" date="2016-10" db="EMBL/GenBank/DDBJ databases">
        <authorList>
            <person name="Varghese N."/>
        </authorList>
    </citation>
    <scope>NUCLEOTIDE SEQUENCE [LARGE SCALE GENOMIC DNA]</scope>
    <source>
        <strain evidence="2">Nsp8</strain>
    </source>
</reference>
<gene>
    <name evidence="1" type="ORF">SAMN05216386_1595</name>
</gene>
<accession>A0A1I5AZB9</accession>